<dbReference type="GO" id="GO:0010257">
    <property type="term" value="P:NADH dehydrogenase complex assembly"/>
    <property type="evidence" value="ECO:0007669"/>
    <property type="project" value="TreeGrafter"/>
</dbReference>
<reference evidence="3 4" key="1">
    <citation type="journal article" date="2018" name="PLoS Genet.">
        <title>Repeat elements organise 3D genome structure and mediate transcription in the filamentous fungus Epichloe festucae.</title>
        <authorList>
            <person name="Winter D.J."/>
            <person name="Ganley A.R.D."/>
            <person name="Young C.A."/>
            <person name="Liachko I."/>
            <person name="Schardl C.L."/>
            <person name="Dupont P.Y."/>
            <person name="Berry D."/>
            <person name="Ram A."/>
            <person name="Scott B."/>
            <person name="Cox M.P."/>
        </authorList>
    </citation>
    <scope>NUCLEOTIDE SEQUENCE [LARGE SCALE GENOMIC DNA]</scope>
    <source>
        <strain evidence="3 4">Fl1</strain>
    </source>
</reference>
<evidence type="ECO:0000259" key="2">
    <source>
        <dbReference type="Pfam" id="PF08547"/>
    </source>
</evidence>
<protein>
    <recommendedName>
        <fullName evidence="2">NADH:ubiquinone oxidoreductase intermediate-associated protein 30 domain-containing protein</fullName>
    </recommendedName>
</protein>
<comment type="similarity">
    <text evidence="1">Belongs to the CIA30 family.</text>
</comment>
<sequence>MPDKILYLYGGDQPWTSSAWVTTDDRVRGGASHSYLSVDSPDHARFHGHLDISTLGGAGFASQHSACELHLDLKDYDGIVVSIKGPEKADGKRYALTLKNDLASPTADGREQSSVSWEAQFVAEKPGDVKLSWDKFKATYRGREKRGAVLDLKHIKRIGLMMRSYFAIQDGDFELHLFSIAAWKHVPFEDEHDGEEEEEEDLKARQVLDPRAAVTKPWWKRLLCGLV</sequence>
<dbReference type="OrthoDB" id="426386at2759"/>
<gene>
    <name evidence="3" type="ORF">C2857_002805</name>
</gene>
<dbReference type="EMBL" id="CP031389">
    <property type="protein sequence ID" value="QPH11170.1"/>
    <property type="molecule type" value="Genomic_DNA"/>
</dbReference>
<evidence type="ECO:0000313" key="4">
    <source>
        <dbReference type="Proteomes" id="UP000594364"/>
    </source>
</evidence>
<dbReference type="InterPro" id="IPR039131">
    <property type="entry name" value="NDUFAF1"/>
</dbReference>
<name>A0A7U3Q0A8_EPIFF</name>
<dbReference type="PANTHER" id="PTHR13194:SF19">
    <property type="entry name" value="NAD(P)-BINDING ROSSMANN-FOLD SUPERFAMILY PROTEIN"/>
    <property type="match status" value="1"/>
</dbReference>
<dbReference type="PANTHER" id="PTHR13194">
    <property type="entry name" value="COMPLEX I INTERMEDIATE-ASSOCIATED PROTEIN 30"/>
    <property type="match status" value="1"/>
</dbReference>
<dbReference type="GO" id="GO:0051082">
    <property type="term" value="F:unfolded protein binding"/>
    <property type="evidence" value="ECO:0007669"/>
    <property type="project" value="TreeGrafter"/>
</dbReference>
<dbReference type="AlphaFoldDB" id="A0A7U3Q0A8"/>
<dbReference type="Proteomes" id="UP000594364">
    <property type="component" value="Chromosome 5"/>
</dbReference>
<dbReference type="InterPro" id="IPR008979">
    <property type="entry name" value="Galactose-bd-like_sf"/>
</dbReference>
<dbReference type="Pfam" id="PF08547">
    <property type="entry name" value="CIA30"/>
    <property type="match status" value="1"/>
</dbReference>
<organism evidence="3 4">
    <name type="scientific">Epichloe festucae (strain Fl1)</name>
    <dbReference type="NCBI Taxonomy" id="877507"/>
    <lineage>
        <taxon>Eukaryota</taxon>
        <taxon>Fungi</taxon>
        <taxon>Dikarya</taxon>
        <taxon>Ascomycota</taxon>
        <taxon>Pezizomycotina</taxon>
        <taxon>Sordariomycetes</taxon>
        <taxon>Hypocreomycetidae</taxon>
        <taxon>Hypocreales</taxon>
        <taxon>Clavicipitaceae</taxon>
        <taxon>Epichloe</taxon>
    </lineage>
</organism>
<feature type="domain" description="NADH:ubiquinone oxidoreductase intermediate-associated protein 30" evidence="2">
    <location>
        <begin position="15"/>
        <end position="176"/>
    </location>
</feature>
<accession>A0A7U3Q0A8</accession>
<proteinExistence type="inferred from homology"/>
<dbReference type="SUPFAM" id="SSF49785">
    <property type="entry name" value="Galactose-binding domain-like"/>
    <property type="match status" value="1"/>
</dbReference>
<evidence type="ECO:0000313" key="3">
    <source>
        <dbReference type="EMBL" id="QPH11170.1"/>
    </source>
</evidence>
<dbReference type="InterPro" id="IPR013857">
    <property type="entry name" value="NADH-UbQ_OxRdtase-assoc_prot30"/>
</dbReference>
<evidence type="ECO:0000256" key="1">
    <source>
        <dbReference type="ARBA" id="ARBA00007884"/>
    </source>
</evidence>
<keyword evidence="4" id="KW-1185">Reference proteome</keyword>